<feature type="domain" description="AB hydrolase-1" evidence="1">
    <location>
        <begin position="230"/>
        <end position="525"/>
    </location>
</feature>
<evidence type="ECO:0000313" key="2">
    <source>
        <dbReference type="EMBL" id="BAM79098.1"/>
    </source>
</evidence>
<organism evidence="2 3">
    <name type="scientific">Cyanidioschyzon merolae (strain NIES-3377 / 10D)</name>
    <name type="common">Unicellular red alga</name>
    <dbReference type="NCBI Taxonomy" id="280699"/>
    <lineage>
        <taxon>Eukaryota</taxon>
        <taxon>Rhodophyta</taxon>
        <taxon>Bangiophyceae</taxon>
        <taxon>Cyanidiales</taxon>
        <taxon>Cyanidiaceae</taxon>
        <taxon>Cyanidioschyzon</taxon>
    </lineage>
</organism>
<dbReference type="HOGENOM" id="CLU_502869_0_0_1"/>
<dbReference type="PANTHER" id="PTHR46438:SF12">
    <property type="entry name" value="ALPHA_BETA-HYDROLASES SUPERFAMILY PROTEIN"/>
    <property type="match status" value="1"/>
</dbReference>
<dbReference type="PANTHER" id="PTHR46438">
    <property type="entry name" value="ALPHA/BETA-HYDROLASES SUPERFAMILY PROTEIN"/>
    <property type="match status" value="1"/>
</dbReference>
<dbReference type="KEGG" id="cme:CYME_CMC183C"/>
<dbReference type="Gene3D" id="3.40.50.1820">
    <property type="entry name" value="alpha/beta hydrolase"/>
    <property type="match status" value="1"/>
</dbReference>
<dbReference type="Gramene" id="CMC183CT">
    <property type="protein sequence ID" value="CMC183CT"/>
    <property type="gene ID" value="CMC183C"/>
</dbReference>
<proteinExistence type="predicted"/>
<dbReference type="OrthoDB" id="408373at2759"/>
<dbReference type="Proteomes" id="UP000007014">
    <property type="component" value="Chromosome 3"/>
</dbReference>
<evidence type="ECO:0000313" key="3">
    <source>
        <dbReference type="Proteomes" id="UP000007014"/>
    </source>
</evidence>
<dbReference type="Pfam" id="PF12697">
    <property type="entry name" value="Abhydrolase_6"/>
    <property type="match status" value="1"/>
</dbReference>
<accession>M1VEZ7</accession>
<name>M1VEZ7_CYAM1</name>
<dbReference type="eggNOG" id="KOG1454">
    <property type="taxonomic scope" value="Eukaryota"/>
</dbReference>
<dbReference type="EMBL" id="AP006485">
    <property type="protein sequence ID" value="BAM79098.1"/>
    <property type="molecule type" value="Genomic_DNA"/>
</dbReference>
<dbReference type="GeneID" id="16992507"/>
<keyword evidence="3" id="KW-1185">Reference proteome</keyword>
<dbReference type="STRING" id="280699.M1VEZ7"/>
<dbReference type="AlphaFoldDB" id="M1VEZ7"/>
<gene>
    <name evidence="2" type="ORF">CYME_CMC183C</name>
</gene>
<dbReference type="RefSeq" id="XP_005535384.1">
    <property type="nucleotide sequence ID" value="XM_005535327.1"/>
</dbReference>
<protein>
    <recommendedName>
        <fullName evidence="1">AB hydrolase-1 domain-containing protein</fullName>
    </recommendedName>
</protein>
<dbReference type="InterPro" id="IPR029058">
    <property type="entry name" value="AB_hydrolase_fold"/>
</dbReference>
<reference evidence="2 3" key="1">
    <citation type="journal article" date="2004" name="Nature">
        <title>Genome sequence of the ultrasmall unicellular red alga Cyanidioschyzon merolae 10D.</title>
        <authorList>
            <person name="Matsuzaki M."/>
            <person name="Misumi O."/>
            <person name="Shin-i T."/>
            <person name="Maruyama S."/>
            <person name="Takahara M."/>
            <person name="Miyagishima S."/>
            <person name="Mori T."/>
            <person name="Nishida K."/>
            <person name="Yagisawa F."/>
            <person name="Nishida K."/>
            <person name="Yoshida Y."/>
            <person name="Nishimura Y."/>
            <person name="Nakao S."/>
            <person name="Kobayashi T."/>
            <person name="Momoyama Y."/>
            <person name="Higashiyama T."/>
            <person name="Minoda A."/>
            <person name="Sano M."/>
            <person name="Nomoto H."/>
            <person name="Oishi K."/>
            <person name="Hayashi H."/>
            <person name="Ohta F."/>
            <person name="Nishizaka S."/>
            <person name="Haga S."/>
            <person name="Miura S."/>
            <person name="Morishita T."/>
            <person name="Kabeya Y."/>
            <person name="Terasawa K."/>
            <person name="Suzuki Y."/>
            <person name="Ishii Y."/>
            <person name="Asakawa S."/>
            <person name="Takano H."/>
            <person name="Ohta N."/>
            <person name="Kuroiwa H."/>
            <person name="Tanaka K."/>
            <person name="Shimizu N."/>
            <person name="Sugano S."/>
            <person name="Sato N."/>
            <person name="Nozaki H."/>
            <person name="Ogasawara N."/>
            <person name="Kohara Y."/>
            <person name="Kuroiwa T."/>
        </authorList>
    </citation>
    <scope>NUCLEOTIDE SEQUENCE [LARGE SCALE GENOMIC DNA]</scope>
    <source>
        <strain evidence="2 3">10D</strain>
    </source>
</reference>
<dbReference type="SUPFAM" id="SSF53474">
    <property type="entry name" value="alpha/beta-Hydrolases"/>
    <property type="match status" value="1"/>
</dbReference>
<dbReference type="InterPro" id="IPR000073">
    <property type="entry name" value="AB_hydrolase_1"/>
</dbReference>
<sequence length="542" mass="60414">MPLSIYGDVRCWRNDLQTGHKRILLDNLSKSIYMRKNGSRRWWPVQKNGEASARQLETPCLGRVRHYCTRPGATFVFGKMFCVGASVHPGYVSEVCTGERFGHCRLAPVLLHSKSNERPRRSLLSARRRQLPRPGGTGAVMGVKADVNEGNGHSVNSALRATGRRDFDSTLSADPTTNVGGVFEECLRSVQPLLPLPPGFRQEDYLFERFRCTYWAKPAAPPASPARPAVICIHGFGAGAFHWQKMLNIISEAGYDAYALDLLGFGDADMPPPLFTTQGDGKVGSPTFSYTFESWAQQILHFINTVVVTASDTGISQQRDVVLVANSIGCVAALQAACDMLRQSVEHPGMQGTRIRAVMCLNPSLRQLHYKKRRGLRVWTTPLALRVLGFRPVAKFFFSLVSRPATLRRLLCSAYAVDGPEADQIISTELVERIRAPSRRPGALDVFLAFTSYDRGPLAEELVESIAQMAATARKDPPAIWVLWGERDPWEPFALGRELFARNPHVDRFVALKAVGHCPHDQDPNTVWRYVSEMLESVERER</sequence>
<evidence type="ECO:0000259" key="1">
    <source>
        <dbReference type="Pfam" id="PF12697"/>
    </source>
</evidence>
<reference evidence="2 3" key="2">
    <citation type="journal article" date="2007" name="BMC Biol.">
        <title>A 100%-complete sequence reveals unusually simple genomic features in the hot-spring red alga Cyanidioschyzon merolae.</title>
        <authorList>
            <person name="Nozaki H."/>
            <person name="Takano H."/>
            <person name="Misumi O."/>
            <person name="Terasawa K."/>
            <person name="Matsuzaki M."/>
            <person name="Maruyama S."/>
            <person name="Nishida K."/>
            <person name="Yagisawa F."/>
            <person name="Yoshida Y."/>
            <person name="Fujiwara T."/>
            <person name="Takio S."/>
            <person name="Tamura K."/>
            <person name="Chung S.J."/>
            <person name="Nakamura S."/>
            <person name="Kuroiwa H."/>
            <person name="Tanaka K."/>
            <person name="Sato N."/>
            <person name="Kuroiwa T."/>
        </authorList>
    </citation>
    <scope>NUCLEOTIDE SEQUENCE [LARGE SCALE GENOMIC DNA]</scope>
    <source>
        <strain evidence="2 3">10D</strain>
    </source>
</reference>